<name>A0A9X0CCT5_9CNID</name>
<feature type="compositionally biased region" description="Acidic residues" evidence="7">
    <location>
        <begin position="59"/>
        <end position="74"/>
    </location>
</feature>
<keyword evidence="3" id="KW-0808">Transferase</keyword>
<dbReference type="GO" id="GO:0005829">
    <property type="term" value="C:cytosol"/>
    <property type="evidence" value="ECO:0007669"/>
    <property type="project" value="TreeGrafter"/>
</dbReference>
<evidence type="ECO:0000256" key="7">
    <source>
        <dbReference type="SAM" id="MobiDB-lite"/>
    </source>
</evidence>
<evidence type="ECO:0000256" key="6">
    <source>
        <dbReference type="ARBA" id="ARBA00029833"/>
    </source>
</evidence>
<comment type="caution">
    <text evidence="8">The sequence shown here is derived from an EMBL/GenBank/DDBJ whole genome shotgun (WGS) entry which is preliminary data.</text>
</comment>
<evidence type="ECO:0000313" key="9">
    <source>
        <dbReference type="Proteomes" id="UP001163046"/>
    </source>
</evidence>
<keyword evidence="9" id="KW-1185">Reference proteome</keyword>
<dbReference type="Proteomes" id="UP001163046">
    <property type="component" value="Unassembled WGS sequence"/>
</dbReference>
<reference evidence="8" key="1">
    <citation type="submission" date="2023-01" db="EMBL/GenBank/DDBJ databases">
        <title>Genome assembly of the deep-sea coral Lophelia pertusa.</title>
        <authorList>
            <person name="Herrera S."/>
            <person name="Cordes E."/>
        </authorList>
    </citation>
    <scope>NUCLEOTIDE SEQUENCE</scope>
    <source>
        <strain evidence="8">USNM1676648</strain>
        <tissue evidence="8">Polyp</tissue>
    </source>
</reference>
<evidence type="ECO:0000256" key="1">
    <source>
        <dbReference type="ARBA" id="ARBA00005696"/>
    </source>
</evidence>
<evidence type="ECO:0000256" key="5">
    <source>
        <dbReference type="ARBA" id="ARBA00023006"/>
    </source>
</evidence>
<dbReference type="Gene3D" id="3.30.1460.50">
    <property type="match status" value="1"/>
</dbReference>
<comment type="similarity">
    <text evidence="1">Belongs to the ATG10 family.</text>
</comment>
<dbReference type="PANTHER" id="PTHR14957:SF1">
    <property type="entry name" value="UBIQUITIN-LIKE-CONJUGATING ENZYME ATG10"/>
    <property type="match status" value="1"/>
</dbReference>
<dbReference type="GO" id="GO:0000045">
    <property type="term" value="P:autophagosome assembly"/>
    <property type="evidence" value="ECO:0007669"/>
    <property type="project" value="TreeGrafter"/>
</dbReference>
<accession>A0A9X0CCT5</accession>
<dbReference type="Pfam" id="PF03987">
    <property type="entry name" value="Autophagy_act_C"/>
    <property type="match status" value="1"/>
</dbReference>
<keyword evidence="5" id="KW-0072">Autophagy</keyword>
<dbReference type="GO" id="GO:0000422">
    <property type="term" value="P:autophagy of mitochondrion"/>
    <property type="evidence" value="ECO:0007669"/>
    <property type="project" value="TreeGrafter"/>
</dbReference>
<protein>
    <recommendedName>
        <fullName evidence="2">Ubiquitin-like-conjugating enzyme ATG10</fullName>
    </recommendedName>
    <alternativeName>
        <fullName evidence="6">Autophagy-related protein 10</fullName>
    </alternativeName>
</protein>
<sequence length="211" mass="24422">MWKTGILSYEAFEHDLLDFLERAKKVGDPWNLEYAKGRRKVKYLTKPQVQLGLHKASEEEADTTEDTNWGVEEDDDDCVQSEHQESGVNRVFLKYEYHVIYSVSYSVPVLYFTASRQDGKLVGLEEVWENVPDVYRERLEHEKWTFLTQQEHPYLGVPFYQLHPCHTADMMKRVSSVTEQQGTHSSANYLVTWLSTVGPVVGLNIPTGYSL</sequence>
<evidence type="ECO:0000256" key="2">
    <source>
        <dbReference type="ARBA" id="ARBA00021099"/>
    </source>
</evidence>
<dbReference type="GO" id="GO:0032446">
    <property type="term" value="P:protein modification by small protein conjugation"/>
    <property type="evidence" value="ECO:0007669"/>
    <property type="project" value="TreeGrafter"/>
</dbReference>
<dbReference type="InterPro" id="IPR007135">
    <property type="entry name" value="Atg3/Atg10"/>
</dbReference>
<dbReference type="PANTHER" id="PTHR14957">
    <property type="entry name" value="UBIQUITIN-LIKE-CONJUGATING ENZYME ATG10"/>
    <property type="match status" value="1"/>
</dbReference>
<keyword evidence="4" id="KW-0833">Ubl conjugation pathway</keyword>
<evidence type="ECO:0000313" key="8">
    <source>
        <dbReference type="EMBL" id="KAJ7321414.1"/>
    </source>
</evidence>
<feature type="region of interest" description="Disordered" evidence="7">
    <location>
        <begin position="54"/>
        <end position="74"/>
    </location>
</feature>
<proteinExistence type="inferred from homology"/>
<dbReference type="EMBL" id="MU827828">
    <property type="protein sequence ID" value="KAJ7321414.1"/>
    <property type="molecule type" value="Genomic_DNA"/>
</dbReference>
<dbReference type="OrthoDB" id="4089664at2759"/>
<dbReference type="GO" id="GO:0061651">
    <property type="term" value="F:Atg12 conjugating enzyme activity"/>
    <property type="evidence" value="ECO:0007669"/>
    <property type="project" value="TreeGrafter"/>
</dbReference>
<dbReference type="AlphaFoldDB" id="A0A9X0CCT5"/>
<evidence type="ECO:0000256" key="4">
    <source>
        <dbReference type="ARBA" id="ARBA00022786"/>
    </source>
</evidence>
<evidence type="ECO:0000256" key="3">
    <source>
        <dbReference type="ARBA" id="ARBA00022679"/>
    </source>
</evidence>
<organism evidence="8 9">
    <name type="scientific">Desmophyllum pertusum</name>
    <dbReference type="NCBI Taxonomy" id="174260"/>
    <lineage>
        <taxon>Eukaryota</taxon>
        <taxon>Metazoa</taxon>
        <taxon>Cnidaria</taxon>
        <taxon>Anthozoa</taxon>
        <taxon>Hexacorallia</taxon>
        <taxon>Scleractinia</taxon>
        <taxon>Caryophylliina</taxon>
        <taxon>Caryophylliidae</taxon>
        <taxon>Desmophyllum</taxon>
    </lineage>
</organism>
<gene>
    <name evidence="8" type="primary">ATG10</name>
    <name evidence="8" type="ORF">OS493_034987</name>
</gene>